<dbReference type="PANTHER" id="PTHR28097:SF1">
    <property type="entry name" value="PHEROMONE A FACTOR RECEPTOR"/>
    <property type="match status" value="1"/>
</dbReference>
<keyword evidence="7 10" id="KW-0472">Membrane</keyword>
<sequence>MRPELPIVSFICAVLLSVVLCRQWRSLEVTVLSVFAWLLICNLIHGVNSMINLHFVPIWCDLVTKFELATPFAIASACFCLVRRLEVISSKREMKTSAVWQSRIQTLACLGVPTIYILLSLLVQDHRFDVVQDMGCKAAVFVSAPAIIILWVPILAFCLGTIAYLGIVSARIWRKRADFFLHTTARSRLAGLDFQVLLSMSAVQALLLAYSVISKLALSTVLPWTSLSAVHTDWGQVEFVSTDTMSTCERAELELDWWIVPTLSLVSLVSLAFGASVRIGMRDVAQRVQRHIRR</sequence>
<evidence type="ECO:0000256" key="7">
    <source>
        <dbReference type="ARBA" id="ARBA00023136"/>
    </source>
</evidence>
<feature type="transmembrane region" description="Helical" evidence="10">
    <location>
        <begin position="257"/>
        <end position="277"/>
    </location>
</feature>
<evidence type="ECO:0000313" key="11">
    <source>
        <dbReference type="EMBL" id="EPQ55615.1"/>
    </source>
</evidence>
<feature type="transmembrane region" description="Helical" evidence="10">
    <location>
        <begin position="68"/>
        <end position="85"/>
    </location>
</feature>
<evidence type="ECO:0000256" key="8">
    <source>
        <dbReference type="ARBA" id="ARBA00023170"/>
    </source>
</evidence>
<feature type="transmembrane region" description="Helical" evidence="10">
    <location>
        <begin position="189"/>
        <end position="213"/>
    </location>
</feature>
<keyword evidence="3" id="KW-0589">Pheromone response</keyword>
<dbReference type="OrthoDB" id="2874149at2759"/>
<evidence type="ECO:0000256" key="10">
    <source>
        <dbReference type="SAM" id="Phobius"/>
    </source>
</evidence>
<dbReference type="AlphaFoldDB" id="S7RMF6"/>
<dbReference type="GeneID" id="19308543"/>
<dbReference type="PANTHER" id="PTHR28097">
    <property type="entry name" value="PHEROMONE A FACTOR RECEPTOR"/>
    <property type="match status" value="1"/>
</dbReference>
<evidence type="ECO:0000256" key="1">
    <source>
        <dbReference type="ARBA" id="ARBA00004141"/>
    </source>
</evidence>
<feature type="transmembrane region" description="Helical" evidence="10">
    <location>
        <begin position="29"/>
        <end position="48"/>
    </location>
</feature>
<comment type="subcellular location">
    <subcellularLocation>
        <location evidence="1">Membrane</location>
        <topology evidence="1">Multi-pass membrane protein</topology>
    </subcellularLocation>
</comment>
<feature type="transmembrane region" description="Helical" evidence="10">
    <location>
        <begin position="6"/>
        <end position="22"/>
    </location>
</feature>
<evidence type="ECO:0000256" key="3">
    <source>
        <dbReference type="ARBA" id="ARBA00022507"/>
    </source>
</evidence>
<keyword evidence="5 10" id="KW-1133">Transmembrane helix</keyword>
<accession>S7RMF6</accession>
<feature type="transmembrane region" description="Helical" evidence="10">
    <location>
        <begin position="106"/>
        <end position="124"/>
    </location>
</feature>
<dbReference type="InterPro" id="IPR001499">
    <property type="entry name" value="GPCR_STE3"/>
</dbReference>
<dbReference type="GO" id="GO:0004932">
    <property type="term" value="F:mating-type factor pheromone receptor activity"/>
    <property type="evidence" value="ECO:0007669"/>
    <property type="project" value="InterPro"/>
</dbReference>
<dbReference type="RefSeq" id="XP_007865686.1">
    <property type="nucleotide sequence ID" value="XM_007867495.1"/>
</dbReference>
<keyword evidence="8 11" id="KW-0675">Receptor</keyword>
<feature type="transmembrane region" description="Helical" evidence="10">
    <location>
        <begin position="144"/>
        <end position="168"/>
    </location>
</feature>
<comment type="similarity">
    <text evidence="2">Belongs to the G-protein coupled receptor 4 family.</text>
</comment>
<dbReference type="EMBL" id="KB469301">
    <property type="protein sequence ID" value="EPQ55615.1"/>
    <property type="molecule type" value="Genomic_DNA"/>
</dbReference>
<proteinExistence type="inferred from homology"/>
<dbReference type="GO" id="GO:0000750">
    <property type="term" value="P:pheromone-dependent signal transduction involved in conjugation with cellular fusion"/>
    <property type="evidence" value="ECO:0007669"/>
    <property type="project" value="TreeGrafter"/>
</dbReference>
<protein>
    <submittedName>
        <fullName evidence="11">Fungal pheromone STE3G-protein-coupled receptor</fullName>
    </submittedName>
</protein>
<organism evidence="11 12">
    <name type="scientific">Gloeophyllum trabeum (strain ATCC 11539 / FP-39264 / Madison 617)</name>
    <name type="common">Brown rot fungus</name>
    <dbReference type="NCBI Taxonomy" id="670483"/>
    <lineage>
        <taxon>Eukaryota</taxon>
        <taxon>Fungi</taxon>
        <taxon>Dikarya</taxon>
        <taxon>Basidiomycota</taxon>
        <taxon>Agaricomycotina</taxon>
        <taxon>Agaricomycetes</taxon>
        <taxon>Gloeophyllales</taxon>
        <taxon>Gloeophyllaceae</taxon>
        <taxon>Gloeophyllum</taxon>
    </lineage>
</organism>
<dbReference type="KEGG" id="gtr:GLOTRDRAFT_75765"/>
<keyword evidence="9" id="KW-0807">Transducer</keyword>
<dbReference type="STRING" id="670483.S7RMF6"/>
<keyword evidence="12" id="KW-1185">Reference proteome</keyword>
<dbReference type="PRINTS" id="PR00899">
    <property type="entry name" value="GPCRSTE3"/>
</dbReference>
<keyword evidence="6" id="KW-0297">G-protein coupled receptor</keyword>
<evidence type="ECO:0000256" key="6">
    <source>
        <dbReference type="ARBA" id="ARBA00023040"/>
    </source>
</evidence>
<reference evidence="11 12" key="1">
    <citation type="journal article" date="2012" name="Science">
        <title>The Paleozoic origin of enzymatic lignin decomposition reconstructed from 31 fungal genomes.</title>
        <authorList>
            <person name="Floudas D."/>
            <person name="Binder M."/>
            <person name="Riley R."/>
            <person name="Barry K."/>
            <person name="Blanchette R.A."/>
            <person name="Henrissat B."/>
            <person name="Martinez A.T."/>
            <person name="Otillar R."/>
            <person name="Spatafora J.W."/>
            <person name="Yadav J.S."/>
            <person name="Aerts A."/>
            <person name="Benoit I."/>
            <person name="Boyd A."/>
            <person name="Carlson A."/>
            <person name="Copeland A."/>
            <person name="Coutinho P.M."/>
            <person name="de Vries R.P."/>
            <person name="Ferreira P."/>
            <person name="Findley K."/>
            <person name="Foster B."/>
            <person name="Gaskell J."/>
            <person name="Glotzer D."/>
            <person name="Gorecki P."/>
            <person name="Heitman J."/>
            <person name="Hesse C."/>
            <person name="Hori C."/>
            <person name="Igarashi K."/>
            <person name="Jurgens J.A."/>
            <person name="Kallen N."/>
            <person name="Kersten P."/>
            <person name="Kohler A."/>
            <person name="Kuees U."/>
            <person name="Kumar T.K.A."/>
            <person name="Kuo A."/>
            <person name="LaButti K."/>
            <person name="Larrondo L.F."/>
            <person name="Lindquist E."/>
            <person name="Ling A."/>
            <person name="Lombard V."/>
            <person name="Lucas S."/>
            <person name="Lundell T."/>
            <person name="Martin R."/>
            <person name="McLaughlin D.J."/>
            <person name="Morgenstern I."/>
            <person name="Morin E."/>
            <person name="Murat C."/>
            <person name="Nagy L.G."/>
            <person name="Nolan M."/>
            <person name="Ohm R.A."/>
            <person name="Patyshakuliyeva A."/>
            <person name="Rokas A."/>
            <person name="Ruiz-Duenas F.J."/>
            <person name="Sabat G."/>
            <person name="Salamov A."/>
            <person name="Samejima M."/>
            <person name="Schmutz J."/>
            <person name="Slot J.C."/>
            <person name="St John F."/>
            <person name="Stenlid J."/>
            <person name="Sun H."/>
            <person name="Sun S."/>
            <person name="Syed K."/>
            <person name="Tsang A."/>
            <person name="Wiebenga A."/>
            <person name="Young D."/>
            <person name="Pisabarro A."/>
            <person name="Eastwood D.C."/>
            <person name="Martin F."/>
            <person name="Cullen D."/>
            <person name="Grigoriev I.V."/>
            <person name="Hibbett D.S."/>
        </authorList>
    </citation>
    <scope>NUCLEOTIDE SEQUENCE [LARGE SCALE GENOMIC DNA]</scope>
    <source>
        <strain evidence="11 12">ATCC 11539</strain>
    </source>
</reference>
<dbReference type="Pfam" id="PF02076">
    <property type="entry name" value="STE3"/>
    <property type="match status" value="1"/>
</dbReference>
<evidence type="ECO:0000256" key="2">
    <source>
        <dbReference type="ARBA" id="ARBA00011085"/>
    </source>
</evidence>
<evidence type="ECO:0000256" key="9">
    <source>
        <dbReference type="ARBA" id="ARBA00023224"/>
    </source>
</evidence>
<dbReference type="OMA" id="CHIPAPL"/>
<evidence type="ECO:0000313" key="12">
    <source>
        <dbReference type="Proteomes" id="UP000030669"/>
    </source>
</evidence>
<evidence type="ECO:0000256" key="4">
    <source>
        <dbReference type="ARBA" id="ARBA00022692"/>
    </source>
</evidence>
<name>S7RMF6_GLOTA</name>
<gene>
    <name evidence="11" type="ORF">GLOTRDRAFT_75765</name>
</gene>
<feature type="non-terminal residue" evidence="11">
    <location>
        <position position="294"/>
    </location>
</feature>
<keyword evidence="4 10" id="KW-0812">Transmembrane</keyword>
<dbReference type="HOGENOM" id="CLU_027592_0_0_1"/>
<evidence type="ECO:0000256" key="5">
    <source>
        <dbReference type="ARBA" id="ARBA00022989"/>
    </source>
</evidence>
<dbReference type="GO" id="GO:0005886">
    <property type="term" value="C:plasma membrane"/>
    <property type="evidence" value="ECO:0007669"/>
    <property type="project" value="TreeGrafter"/>
</dbReference>
<dbReference type="Proteomes" id="UP000030669">
    <property type="component" value="Unassembled WGS sequence"/>
</dbReference>